<keyword evidence="4" id="KW-1185">Reference proteome</keyword>
<dbReference type="EMBL" id="CAEY01000074">
    <property type="status" value="NOT_ANNOTATED_CDS"/>
    <property type="molecule type" value="Genomic_DNA"/>
</dbReference>
<feature type="region of interest" description="Disordered" evidence="2">
    <location>
        <begin position="13"/>
        <end position="40"/>
    </location>
</feature>
<sequence length="680" mass="76347">MLCNSLVDLSSIHIPDKSNDGATKDESSIKSDGSLPSLREPLKVFSPNTMGKVNGQAMTMKQIDAELNALRRENFDLKLRLYVENQKKGSKKTHFDDDERKDKPSNTIEENFKKILIDKDNQIRNLKSQLNDLDNKMKFEIGILRREKEAYANDLETSENLCRQFMEHLTEVCDFWRKFLLEANSSGDHSLLESISNLLNSSQDILNSSSFIINEKLRDGSSKIINEPSSDKLRNKLKELKRSSEIKGMSSLGLLSDLSQFITKDNASVPVKIDCEIQTDMVASEIKALIQTAVLLAKTGKDLSLQSKILNGPNSRSTQTHSTTFDKAGSVSEVNSEESGIKKSKKCKNSELGKTSSGNQNNNKLDLNCLLNKQVAKSDDLEDNKDVEKSPDASFIAAMKSFTIFKSNLSPITESPRLKEYSPSAIQERQDKGTVNDLTYSLESLKLNNSSGASPCLGKMTPNQVATSERKTVSINERLNTIQKAGGKITLSPLTEKNGTEITIKKASSLKKNQYPHSKGEITPKQAEKHVMLTSQNKLISKMPDNDNDFTTDDEPNDEKESDSVRVYLTFKYYQLLRGHLGQLSVRLNELDSLNKDHFVLEIIDSQEYSTAVEPCLTNMRKTINSCRIICHHFTIVDENSVLAQYERIKAKKENIEKAISQQMKKADKLLKKAKINLRV</sequence>
<feature type="compositionally biased region" description="Polar residues" evidence="2">
    <location>
        <begin position="309"/>
        <end position="325"/>
    </location>
</feature>
<proteinExistence type="predicted"/>
<feature type="compositionally biased region" description="Basic and acidic residues" evidence="2">
    <location>
        <begin position="14"/>
        <end position="29"/>
    </location>
</feature>
<feature type="compositionally biased region" description="Acidic residues" evidence="2">
    <location>
        <begin position="546"/>
        <end position="561"/>
    </location>
</feature>
<evidence type="ECO:0000313" key="3">
    <source>
        <dbReference type="EnsemblMetazoa" id="tetur11g03460.1"/>
    </source>
</evidence>
<protein>
    <recommendedName>
        <fullName evidence="5">Centrosomin N-terminal motif 1 domain-containing protein</fullName>
    </recommendedName>
</protein>
<accession>T1KH84</accession>
<feature type="region of interest" description="Disordered" evidence="2">
    <location>
        <begin position="309"/>
        <end position="359"/>
    </location>
</feature>
<reference evidence="4" key="1">
    <citation type="submission" date="2011-08" db="EMBL/GenBank/DDBJ databases">
        <authorList>
            <person name="Rombauts S."/>
        </authorList>
    </citation>
    <scope>NUCLEOTIDE SEQUENCE</scope>
    <source>
        <strain evidence="4">London</strain>
    </source>
</reference>
<evidence type="ECO:0000256" key="1">
    <source>
        <dbReference type="SAM" id="Coils"/>
    </source>
</evidence>
<keyword evidence="1" id="KW-0175">Coiled coil</keyword>
<name>T1KH84_TETUR</name>
<reference evidence="3" key="2">
    <citation type="submission" date="2015-06" db="UniProtKB">
        <authorList>
            <consortium name="EnsemblMetazoa"/>
        </authorList>
    </citation>
    <scope>IDENTIFICATION</scope>
</reference>
<organism evidence="3 4">
    <name type="scientific">Tetranychus urticae</name>
    <name type="common">Two-spotted spider mite</name>
    <dbReference type="NCBI Taxonomy" id="32264"/>
    <lineage>
        <taxon>Eukaryota</taxon>
        <taxon>Metazoa</taxon>
        <taxon>Ecdysozoa</taxon>
        <taxon>Arthropoda</taxon>
        <taxon>Chelicerata</taxon>
        <taxon>Arachnida</taxon>
        <taxon>Acari</taxon>
        <taxon>Acariformes</taxon>
        <taxon>Trombidiformes</taxon>
        <taxon>Prostigmata</taxon>
        <taxon>Eleutherengona</taxon>
        <taxon>Raphignathae</taxon>
        <taxon>Tetranychoidea</taxon>
        <taxon>Tetranychidae</taxon>
        <taxon>Tetranychus</taxon>
    </lineage>
</organism>
<dbReference type="EnsemblMetazoa" id="tetur11g03460.1">
    <property type="protein sequence ID" value="tetur11g03460.1"/>
    <property type="gene ID" value="tetur11g03460"/>
</dbReference>
<evidence type="ECO:0008006" key="5">
    <source>
        <dbReference type="Google" id="ProtNLM"/>
    </source>
</evidence>
<evidence type="ECO:0000256" key="2">
    <source>
        <dbReference type="SAM" id="MobiDB-lite"/>
    </source>
</evidence>
<dbReference type="HOGENOM" id="CLU_346947_0_0_1"/>
<evidence type="ECO:0000313" key="4">
    <source>
        <dbReference type="Proteomes" id="UP000015104"/>
    </source>
</evidence>
<feature type="coiled-coil region" evidence="1">
    <location>
        <begin position="646"/>
        <end position="673"/>
    </location>
</feature>
<dbReference type="Proteomes" id="UP000015104">
    <property type="component" value="Unassembled WGS sequence"/>
</dbReference>
<feature type="region of interest" description="Disordered" evidence="2">
    <location>
        <begin position="542"/>
        <end position="561"/>
    </location>
</feature>
<dbReference type="AlphaFoldDB" id="T1KH84"/>